<reference evidence="1" key="1">
    <citation type="submission" date="2020-03" db="EMBL/GenBank/DDBJ databases">
        <title>The deep terrestrial virosphere.</title>
        <authorList>
            <person name="Holmfeldt K."/>
            <person name="Nilsson E."/>
            <person name="Simone D."/>
            <person name="Lopez-Fernandez M."/>
            <person name="Wu X."/>
            <person name="de Brujin I."/>
            <person name="Lundin D."/>
            <person name="Andersson A."/>
            <person name="Bertilsson S."/>
            <person name="Dopson M."/>
        </authorList>
    </citation>
    <scope>NUCLEOTIDE SEQUENCE</scope>
    <source>
        <strain evidence="2">MM171A02230</strain>
        <strain evidence="1">MM171B00502</strain>
    </source>
</reference>
<dbReference type="EMBL" id="MT143933">
    <property type="protein sequence ID" value="QJH92946.1"/>
    <property type="molecule type" value="Genomic_DNA"/>
</dbReference>
<evidence type="ECO:0008006" key="3">
    <source>
        <dbReference type="Google" id="ProtNLM"/>
    </source>
</evidence>
<evidence type="ECO:0000313" key="1">
    <source>
        <dbReference type="EMBL" id="QJB04035.1"/>
    </source>
</evidence>
<proteinExistence type="predicted"/>
<dbReference type="EMBL" id="MT143869">
    <property type="protein sequence ID" value="QJB04035.1"/>
    <property type="molecule type" value="Genomic_DNA"/>
</dbReference>
<organism evidence="1">
    <name type="scientific">viral metagenome</name>
    <dbReference type="NCBI Taxonomy" id="1070528"/>
    <lineage>
        <taxon>unclassified sequences</taxon>
        <taxon>metagenomes</taxon>
        <taxon>organismal metagenomes</taxon>
    </lineage>
</organism>
<sequence length="147" mass="16156">MLEREAIIEELQARMWTVTGVTKVARNTKAEPSVNDLPYIGIFELPDVVEEVSTRGATKPPDYRRRLSVMIESFIAASSEGASSQELFSFVEELKTKLYAGGPTLGGLCAFKETDLSRVLRPPAGDNTIGIGIALEIVYIEDTTKLF</sequence>
<dbReference type="AlphaFoldDB" id="A0A6M3MEZ2"/>
<gene>
    <name evidence="2" type="ORF">MM171A02230_0005</name>
    <name evidence="1" type="ORF">MM171B00502_0028</name>
</gene>
<protein>
    <recommendedName>
        <fullName evidence="3">Tail protein</fullName>
    </recommendedName>
</protein>
<accession>A0A6M3MEZ2</accession>
<name>A0A6M3MEZ2_9ZZZZ</name>
<evidence type="ECO:0000313" key="2">
    <source>
        <dbReference type="EMBL" id="QJH92946.1"/>
    </source>
</evidence>